<organism evidence="2 3">
    <name type="scientific">Paractinoplanes rishiriensis</name>
    <dbReference type="NCBI Taxonomy" id="1050105"/>
    <lineage>
        <taxon>Bacteria</taxon>
        <taxon>Bacillati</taxon>
        <taxon>Actinomycetota</taxon>
        <taxon>Actinomycetes</taxon>
        <taxon>Micromonosporales</taxon>
        <taxon>Micromonosporaceae</taxon>
        <taxon>Paractinoplanes</taxon>
    </lineage>
</organism>
<gene>
    <name evidence="2" type="ORF">Ari01nite_35290</name>
</gene>
<evidence type="ECO:0000313" key="2">
    <source>
        <dbReference type="EMBL" id="GIE96064.1"/>
    </source>
</evidence>
<dbReference type="RefSeq" id="WP_203782337.1">
    <property type="nucleotide sequence ID" value="NZ_BOMV01000039.1"/>
</dbReference>
<dbReference type="InterPro" id="IPR010427">
    <property type="entry name" value="DUF1023"/>
</dbReference>
<keyword evidence="3" id="KW-1185">Reference proteome</keyword>
<dbReference type="Pfam" id="PF06259">
    <property type="entry name" value="Abhydrolase_8"/>
    <property type="match status" value="1"/>
</dbReference>
<protein>
    <recommendedName>
        <fullName evidence="1">DUF1023 domain-containing protein</fullName>
    </recommendedName>
</protein>
<proteinExistence type="predicted"/>
<comment type="caution">
    <text evidence="2">The sequence shown here is derived from an EMBL/GenBank/DDBJ whole genome shotgun (WGS) entry which is preliminary data.</text>
</comment>
<feature type="domain" description="DUF1023" evidence="1">
    <location>
        <begin position="280"/>
        <end position="446"/>
    </location>
</feature>
<dbReference type="AlphaFoldDB" id="A0A919JZF7"/>
<dbReference type="SUPFAM" id="SSF53474">
    <property type="entry name" value="alpha/beta-Hydrolases"/>
    <property type="match status" value="1"/>
</dbReference>
<accession>A0A919JZF7</accession>
<evidence type="ECO:0000313" key="3">
    <source>
        <dbReference type="Proteomes" id="UP000636960"/>
    </source>
</evidence>
<dbReference type="InterPro" id="IPR029058">
    <property type="entry name" value="AB_hydrolase_fold"/>
</dbReference>
<sequence>MSAAAVYSRLRATDPDRWRVVALAWRRWAARAGALVADLAAGAERVAADWSGAAAAACAARLARLRRGLVLFRVLCWQADQAVSEFAAALARVRLLLARAQTAASRAGLTIDDQGILRGAVPRTAGTGSGGPTGVGAANPAVVDEITADLGAAVAVAARADAVAAARLGEIEAATRAALQSAAPRSPGPDRPDCTASPAEVARWWVGLDPAARRWLLITEPGWLAALDGLPAADRDAANRLLLDQARDGSGELRRGLDALTDRLADDHGPRTYLLRLDLAGDGRVVVALGDPDRADNIVTHVPGMTADLGSFGGELNRAARVAERAGEVAPAASTSAVLWLGYDAPDFVDEAAGAPRAEAGAPALRSFQEGLRAGHEGPPARQTLIGHSYGSLVVGRAAASEGLAADEVVFIGSPGVGVDAVGELAVPPDRVWATTSRTDIIQYAAVAPGGLLRDLAVAGFAPLRVLARPERDLWFGHNPSDPGFGARVFASSPGAGHLGYWDRGSPSLDALAAITLGTAR</sequence>
<name>A0A919JZF7_9ACTN</name>
<reference evidence="2" key="1">
    <citation type="submission" date="2021-01" db="EMBL/GenBank/DDBJ databases">
        <title>Whole genome shotgun sequence of Actinoplanes rishiriensis NBRC 108556.</title>
        <authorList>
            <person name="Komaki H."/>
            <person name="Tamura T."/>
        </authorList>
    </citation>
    <scope>NUCLEOTIDE SEQUENCE</scope>
    <source>
        <strain evidence="2">NBRC 108556</strain>
    </source>
</reference>
<dbReference type="Proteomes" id="UP000636960">
    <property type="component" value="Unassembled WGS sequence"/>
</dbReference>
<evidence type="ECO:0000259" key="1">
    <source>
        <dbReference type="Pfam" id="PF06259"/>
    </source>
</evidence>
<dbReference type="EMBL" id="BOMV01000039">
    <property type="protein sequence ID" value="GIE96064.1"/>
    <property type="molecule type" value="Genomic_DNA"/>
</dbReference>